<gene>
    <name evidence="7" type="ORF">PGT21_035161</name>
</gene>
<dbReference type="PANTHER" id="PTHR45931:SF3">
    <property type="entry name" value="RING ZINC FINGER-CONTAINING PROTEIN"/>
    <property type="match status" value="1"/>
</dbReference>
<feature type="region of interest" description="Disordered" evidence="5">
    <location>
        <begin position="120"/>
        <end position="272"/>
    </location>
</feature>
<dbReference type="Pfam" id="PF13639">
    <property type="entry name" value="zf-RING_2"/>
    <property type="match status" value="1"/>
</dbReference>
<organism evidence="7 8">
    <name type="scientific">Puccinia graminis f. sp. tritici</name>
    <dbReference type="NCBI Taxonomy" id="56615"/>
    <lineage>
        <taxon>Eukaryota</taxon>
        <taxon>Fungi</taxon>
        <taxon>Dikarya</taxon>
        <taxon>Basidiomycota</taxon>
        <taxon>Pucciniomycotina</taxon>
        <taxon>Pucciniomycetes</taxon>
        <taxon>Pucciniales</taxon>
        <taxon>Pucciniaceae</taxon>
        <taxon>Puccinia</taxon>
    </lineage>
</organism>
<dbReference type="AlphaFoldDB" id="A0A5B0QCM7"/>
<evidence type="ECO:0000259" key="6">
    <source>
        <dbReference type="PROSITE" id="PS50089"/>
    </source>
</evidence>
<feature type="compositionally biased region" description="Polar residues" evidence="5">
    <location>
        <begin position="214"/>
        <end position="228"/>
    </location>
</feature>
<keyword evidence="1" id="KW-0479">Metal-binding</keyword>
<evidence type="ECO:0000256" key="4">
    <source>
        <dbReference type="PROSITE-ProRule" id="PRU00175"/>
    </source>
</evidence>
<feature type="compositionally biased region" description="Polar residues" evidence="5">
    <location>
        <begin position="161"/>
        <end position="177"/>
    </location>
</feature>
<dbReference type="InterPro" id="IPR013083">
    <property type="entry name" value="Znf_RING/FYVE/PHD"/>
</dbReference>
<dbReference type="SUPFAM" id="SSF57850">
    <property type="entry name" value="RING/U-box"/>
    <property type="match status" value="1"/>
</dbReference>
<dbReference type="PROSITE" id="PS50089">
    <property type="entry name" value="ZF_RING_2"/>
    <property type="match status" value="1"/>
</dbReference>
<reference evidence="7 8" key="1">
    <citation type="submission" date="2019-05" db="EMBL/GenBank/DDBJ databases">
        <title>Emergence of the Ug99 lineage of the wheat stem rust pathogen through somatic hybridization.</title>
        <authorList>
            <person name="Li F."/>
            <person name="Upadhyaya N.M."/>
            <person name="Sperschneider J."/>
            <person name="Matny O."/>
            <person name="Nguyen-Phuc H."/>
            <person name="Mago R."/>
            <person name="Raley C."/>
            <person name="Miller M.E."/>
            <person name="Silverstein K.A.T."/>
            <person name="Henningsen E."/>
            <person name="Hirsch C.D."/>
            <person name="Visser B."/>
            <person name="Pretorius Z.A."/>
            <person name="Steffenson B.J."/>
            <person name="Schwessinger B."/>
            <person name="Dodds P.N."/>
            <person name="Figueroa M."/>
        </authorList>
    </citation>
    <scope>NUCLEOTIDE SEQUENCE [LARGE SCALE GENOMIC DNA]</scope>
    <source>
        <strain evidence="7">21-0</strain>
    </source>
</reference>
<evidence type="ECO:0000313" key="7">
    <source>
        <dbReference type="EMBL" id="KAA1110976.1"/>
    </source>
</evidence>
<evidence type="ECO:0000256" key="2">
    <source>
        <dbReference type="ARBA" id="ARBA00022771"/>
    </source>
</evidence>
<feature type="region of interest" description="Disordered" evidence="5">
    <location>
        <begin position="46"/>
        <end position="101"/>
    </location>
</feature>
<dbReference type="GO" id="GO:0008270">
    <property type="term" value="F:zinc ion binding"/>
    <property type="evidence" value="ECO:0007669"/>
    <property type="project" value="UniProtKB-KW"/>
</dbReference>
<protein>
    <recommendedName>
        <fullName evidence="6">RING-type domain-containing protein</fullName>
    </recommendedName>
</protein>
<dbReference type="EMBL" id="VSWC01000027">
    <property type="protein sequence ID" value="KAA1110976.1"/>
    <property type="molecule type" value="Genomic_DNA"/>
</dbReference>
<evidence type="ECO:0000256" key="1">
    <source>
        <dbReference type="ARBA" id="ARBA00022723"/>
    </source>
</evidence>
<feature type="compositionally biased region" description="Basic and acidic residues" evidence="5">
    <location>
        <begin position="340"/>
        <end position="351"/>
    </location>
</feature>
<dbReference type="Proteomes" id="UP000324748">
    <property type="component" value="Unassembled WGS sequence"/>
</dbReference>
<evidence type="ECO:0000256" key="3">
    <source>
        <dbReference type="ARBA" id="ARBA00022833"/>
    </source>
</evidence>
<dbReference type="OrthoDB" id="8062037at2759"/>
<dbReference type="PANTHER" id="PTHR45931">
    <property type="entry name" value="SI:CH211-59O9.10"/>
    <property type="match status" value="1"/>
</dbReference>
<feature type="compositionally biased region" description="Low complexity" evidence="5">
    <location>
        <begin position="323"/>
        <end position="334"/>
    </location>
</feature>
<comment type="caution">
    <text evidence="7">The sequence shown here is derived from an EMBL/GenBank/DDBJ whole genome shotgun (WGS) entry which is preliminary data.</text>
</comment>
<proteinExistence type="predicted"/>
<dbReference type="GO" id="GO:0005634">
    <property type="term" value="C:nucleus"/>
    <property type="evidence" value="ECO:0007669"/>
    <property type="project" value="TreeGrafter"/>
</dbReference>
<keyword evidence="3" id="KW-0862">Zinc</keyword>
<keyword evidence="8" id="KW-1185">Reference proteome</keyword>
<feature type="compositionally biased region" description="Polar residues" evidence="5">
    <location>
        <begin position="194"/>
        <end position="205"/>
    </location>
</feature>
<feature type="compositionally biased region" description="Polar residues" evidence="5">
    <location>
        <begin position="256"/>
        <end position="266"/>
    </location>
</feature>
<keyword evidence="2 4" id="KW-0863">Zinc-finger</keyword>
<feature type="domain" description="RING-type" evidence="6">
    <location>
        <begin position="483"/>
        <end position="525"/>
    </location>
</feature>
<feature type="region of interest" description="Disordered" evidence="5">
    <location>
        <begin position="284"/>
        <end position="369"/>
    </location>
</feature>
<feature type="compositionally biased region" description="Basic and acidic residues" evidence="5">
    <location>
        <begin position="568"/>
        <end position="596"/>
    </location>
</feature>
<sequence length="596" mass="64885">MSDNQQTTSSRWFCHACEAYFRQPVDPQDPQCLNCHSSFVEELSSSSINSDPQTNHWSHSHHHFIDSFQDDDSPPIPSTRQRYEQQQNTRHQQQQQQTNRQPLHQAPFINLIDPLINILSAPSIPDPADHDQPPSSSRPTPPHRSGPNPFSSIGDFLAQHYSPQTFGSPSHFSNRSAQADVDTSNNNTATSNNQHSPNPSTSPRQAAQGIYTFTFGSRPSDPNLSNPNEAHDHSADQSPSTEPARPSAGERAPTQDGFTFATTANPPQQPLNGLLSLLQSAFGLTPSDSAAPENERRTAESNHAGDSPAAERATLNSQPPSPSSSSSPPSSGSPETRAGNADEDRPGDAGHRTHPRPTPRSPRVNLEESHPLRQFINILNSLNQTDSSMGRNGGMNGFVFNGPTGGFGFTTQLDIDHNGPFGQNLGDYVASDSAMQDILNQLINMTGANGGHNPIPASDSTIKSLRKFKFDASCVGQEDSIECAICKDTFTVGDSCMELPCKHFFHDEDCIVLWLKQNGSCPVCRYSLVNTNDSSEDNAEEGGGAEGERGGGGGDRNAPQSSTAADDSQYRPDPADWLDPDRWYDEEHYEPPFDYD</sequence>
<feature type="compositionally biased region" description="Gly residues" evidence="5">
    <location>
        <begin position="541"/>
        <end position="555"/>
    </location>
</feature>
<dbReference type="InterPro" id="IPR051834">
    <property type="entry name" value="RING_finger_E3_ligase"/>
</dbReference>
<feature type="compositionally biased region" description="Low complexity" evidence="5">
    <location>
        <begin position="85"/>
        <end position="101"/>
    </location>
</feature>
<evidence type="ECO:0000313" key="8">
    <source>
        <dbReference type="Proteomes" id="UP000324748"/>
    </source>
</evidence>
<name>A0A5B0QCM7_PUCGR</name>
<dbReference type="GO" id="GO:0061630">
    <property type="term" value="F:ubiquitin protein ligase activity"/>
    <property type="evidence" value="ECO:0007669"/>
    <property type="project" value="TreeGrafter"/>
</dbReference>
<dbReference type="Gene3D" id="3.30.40.10">
    <property type="entry name" value="Zinc/RING finger domain, C3HC4 (zinc finger)"/>
    <property type="match status" value="1"/>
</dbReference>
<feature type="compositionally biased region" description="Low complexity" evidence="5">
    <location>
        <begin position="183"/>
        <end position="193"/>
    </location>
</feature>
<feature type="region of interest" description="Disordered" evidence="5">
    <location>
        <begin position="532"/>
        <end position="596"/>
    </location>
</feature>
<evidence type="ECO:0000256" key="5">
    <source>
        <dbReference type="SAM" id="MobiDB-lite"/>
    </source>
</evidence>
<accession>A0A5B0QCM7</accession>
<dbReference type="GO" id="GO:0006511">
    <property type="term" value="P:ubiquitin-dependent protein catabolic process"/>
    <property type="evidence" value="ECO:0007669"/>
    <property type="project" value="TreeGrafter"/>
</dbReference>
<dbReference type="InterPro" id="IPR001841">
    <property type="entry name" value="Znf_RING"/>
</dbReference>
<dbReference type="SMART" id="SM00184">
    <property type="entry name" value="RING"/>
    <property type="match status" value="1"/>
</dbReference>